<dbReference type="InterPro" id="IPR011663">
    <property type="entry name" value="UTRA"/>
</dbReference>
<keyword evidence="1" id="KW-0805">Transcription regulation</keyword>
<name>A0A556AMR4_9BURK</name>
<dbReference type="InterPro" id="IPR036388">
    <property type="entry name" value="WH-like_DNA-bd_sf"/>
</dbReference>
<feature type="domain" description="HTH gntR-type" evidence="4">
    <location>
        <begin position="43"/>
        <end position="111"/>
    </location>
</feature>
<dbReference type="InterPro" id="IPR050679">
    <property type="entry name" value="Bact_HTH_transcr_reg"/>
</dbReference>
<protein>
    <submittedName>
        <fullName evidence="5">GntR family transcriptional regulator</fullName>
    </submittedName>
</protein>
<evidence type="ECO:0000313" key="5">
    <source>
        <dbReference type="EMBL" id="TSH94182.1"/>
    </source>
</evidence>
<dbReference type="PANTHER" id="PTHR44846">
    <property type="entry name" value="MANNOSYL-D-GLYCERATE TRANSPORT/METABOLISM SYSTEM REPRESSOR MNGR-RELATED"/>
    <property type="match status" value="1"/>
</dbReference>
<dbReference type="EMBL" id="VLTJ01000025">
    <property type="protein sequence ID" value="TSH94182.1"/>
    <property type="molecule type" value="Genomic_DNA"/>
</dbReference>
<dbReference type="InterPro" id="IPR028978">
    <property type="entry name" value="Chorismate_lyase_/UTRA_dom_sf"/>
</dbReference>
<dbReference type="Pfam" id="PF07702">
    <property type="entry name" value="UTRA"/>
    <property type="match status" value="1"/>
</dbReference>
<gene>
    <name evidence="5" type="ORF">FOZ76_12785</name>
</gene>
<dbReference type="Pfam" id="PF00392">
    <property type="entry name" value="GntR"/>
    <property type="match status" value="1"/>
</dbReference>
<evidence type="ECO:0000256" key="2">
    <source>
        <dbReference type="ARBA" id="ARBA00023125"/>
    </source>
</evidence>
<evidence type="ECO:0000256" key="1">
    <source>
        <dbReference type="ARBA" id="ARBA00023015"/>
    </source>
</evidence>
<dbReference type="OrthoDB" id="8584262at2"/>
<sequence length="298" mass="33169">MLRGGRMPRRVESGGGLDRQCCRYPSLQRDETVSVLLRRDRGDLLYRQLFLALREEIRRGVYREGEPIPNEEQLGQSFGVSRITVRRAVADLVEEGWLEKRLGRGTFVKQTIPRPPARTESTFIESLGKRSKQTQVTVLEVSRRSPPPHVAAAMGLAEDAQVMYASRLRAISGVPLLFVDSWVMAEHAGHITGDALKERSISEMLLSDGVRFRYVTEEITAVAAAPHVAATLRVEVGAPLLCVARLVSSDVGKPVMYLTGYMTSERSRIVFSHEEQDLVGMYEGKLIHDVAAGDSRLP</sequence>
<evidence type="ECO:0000256" key="3">
    <source>
        <dbReference type="ARBA" id="ARBA00023163"/>
    </source>
</evidence>
<evidence type="ECO:0000259" key="4">
    <source>
        <dbReference type="PROSITE" id="PS50949"/>
    </source>
</evidence>
<dbReference type="InterPro" id="IPR000524">
    <property type="entry name" value="Tscrpt_reg_HTH_GntR"/>
</dbReference>
<dbReference type="GO" id="GO:0045892">
    <property type="term" value="P:negative regulation of DNA-templated transcription"/>
    <property type="evidence" value="ECO:0007669"/>
    <property type="project" value="TreeGrafter"/>
</dbReference>
<dbReference type="PROSITE" id="PS50949">
    <property type="entry name" value="HTH_GNTR"/>
    <property type="match status" value="1"/>
</dbReference>
<dbReference type="GO" id="GO:0003700">
    <property type="term" value="F:DNA-binding transcription factor activity"/>
    <property type="evidence" value="ECO:0007669"/>
    <property type="project" value="InterPro"/>
</dbReference>
<dbReference type="AlphaFoldDB" id="A0A556AMR4"/>
<keyword evidence="6" id="KW-1185">Reference proteome</keyword>
<dbReference type="SMART" id="SM00345">
    <property type="entry name" value="HTH_GNTR"/>
    <property type="match status" value="1"/>
</dbReference>
<dbReference type="InterPro" id="IPR036390">
    <property type="entry name" value="WH_DNA-bd_sf"/>
</dbReference>
<dbReference type="Gene3D" id="1.10.10.10">
    <property type="entry name" value="Winged helix-like DNA-binding domain superfamily/Winged helix DNA-binding domain"/>
    <property type="match status" value="1"/>
</dbReference>
<dbReference type="Proteomes" id="UP000318405">
    <property type="component" value="Unassembled WGS sequence"/>
</dbReference>
<reference evidence="5 6" key="1">
    <citation type="submission" date="2019-07" db="EMBL/GenBank/DDBJ databases">
        <title>Qingshengfaniella alkalisoli gen. nov., sp. nov., isolated from saline soil.</title>
        <authorList>
            <person name="Xu L."/>
            <person name="Huang X.-X."/>
            <person name="Sun J.-Q."/>
        </authorList>
    </citation>
    <scope>NUCLEOTIDE SEQUENCE [LARGE SCALE GENOMIC DNA]</scope>
    <source>
        <strain evidence="5 6">DSM 27279</strain>
    </source>
</reference>
<accession>A0A556AMR4</accession>
<organism evidence="5 6">
    <name type="scientific">Verticiella sediminum</name>
    <dbReference type="NCBI Taxonomy" id="1247510"/>
    <lineage>
        <taxon>Bacteria</taxon>
        <taxon>Pseudomonadati</taxon>
        <taxon>Pseudomonadota</taxon>
        <taxon>Betaproteobacteria</taxon>
        <taxon>Burkholderiales</taxon>
        <taxon>Alcaligenaceae</taxon>
        <taxon>Verticiella</taxon>
    </lineage>
</organism>
<dbReference type="Gene3D" id="3.40.1410.10">
    <property type="entry name" value="Chorismate lyase-like"/>
    <property type="match status" value="1"/>
</dbReference>
<dbReference type="CDD" id="cd07377">
    <property type="entry name" value="WHTH_GntR"/>
    <property type="match status" value="1"/>
</dbReference>
<dbReference type="PRINTS" id="PR00035">
    <property type="entry name" value="HTHGNTR"/>
</dbReference>
<comment type="caution">
    <text evidence="5">The sequence shown here is derived from an EMBL/GenBank/DDBJ whole genome shotgun (WGS) entry which is preliminary data.</text>
</comment>
<dbReference type="SUPFAM" id="SSF46785">
    <property type="entry name" value="Winged helix' DNA-binding domain"/>
    <property type="match status" value="1"/>
</dbReference>
<proteinExistence type="predicted"/>
<dbReference type="PANTHER" id="PTHR44846:SF1">
    <property type="entry name" value="MANNOSYL-D-GLYCERATE TRANSPORT_METABOLISM SYSTEM REPRESSOR MNGR-RELATED"/>
    <property type="match status" value="1"/>
</dbReference>
<keyword evidence="3" id="KW-0804">Transcription</keyword>
<dbReference type="SMART" id="SM00866">
    <property type="entry name" value="UTRA"/>
    <property type="match status" value="1"/>
</dbReference>
<dbReference type="SUPFAM" id="SSF64288">
    <property type="entry name" value="Chorismate lyase-like"/>
    <property type="match status" value="1"/>
</dbReference>
<dbReference type="GO" id="GO:0003677">
    <property type="term" value="F:DNA binding"/>
    <property type="evidence" value="ECO:0007669"/>
    <property type="project" value="UniProtKB-KW"/>
</dbReference>
<keyword evidence="2" id="KW-0238">DNA-binding</keyword>
<evidence type="ECO:0000313" key="6">
    <source>
        <dbReference type="Proteomes" id="UP000318405"/>
    </source>
</evidence>